<evidence type="ECO:0000256" key="9">
    <source>
        <dbReference type="RuleBase" id="RU364131"/>
    </source>
</evidence>
<dbReference type="InterPro" id="IPR000272">
    <property type="entry name" value="Ion-transport_regulator_FXYD"/>
</dbReference>
<evidence type="ECO:0000256" key="2">
    <source>
        <dbReference type="ARBA" id="ARBA00005948"/>
    </source>
</evidence>
<keyword evidence="6 9" id="KW-1133">Transmembrane helix</keyword>
<dbReference type="PANTHER" id="PTHR14132:SF15">
    <property type="entry name" value="FXYD DOMAIN-CONTAINING ION TRANSPORT REGULATOR 6-RELATED"/>
    <property type="match status" value="1"/>
</dbReference>
<comment type="subcellular location">
    <subcellularLocation>
        <location evidence="1">Membrane</location>
        <topology evidence="1">Single-pass type I membrane protein</topology>
    </subcellularLocation>
</comment>
<dbReference type="PANTHER" id="PTHR14132">
    <property type="entry name" value="SODIUM/POTASSIUM-TRANSPORTING ATPASE SUBUNIT GAMMA"/>
    <property type="match status" value="1"/>
</dbReference>
<sequence length="241" mass="26971">MDLVVLVAFSSWLAPALGSAFGREMLASAADKDKDYDSAFHYDYESLRIGGLVFAVVLFLLGIFLIVSRKCTCSKSDKSRSRGPDVESAVPRHYTEGFTEQSCPPASFHHIQPPTAIQQPGKFLGDGVLLHLCCAAMTTTESMFPDRSDFDYDYDTLRTTGVILAVIMFVSGILIALIPAHLVPKFQRQRFRLKLYKKYSIELEREKVITGTTASKCTHTHAGCLWPFLLWLIHLCQLDDQ</sequence>
<accession>A0AAJ7PQ45</accession>
<keyword evidence="3 9" id="KW-0813">Transport</keyword>
<gene>
    <name evidence="11" type="primary">LOC108885709</name>
</gene>
<reference evidence="11" key="1">
    <citation type="submission" date="2025-08" db="UniProtKB">
        <authorList>
            <consortium name="RefSeq"/>
        </authorList>
    </citation>
    <scope>IDENTIFICATION</scope>
    <source>
        <tissue evidence="11">Brain</tissue>
    </source>
</reference>
<dbReference type="InterPro" id="IPR047284">
    <property type="entry name" value="FXYD7"/>
</dbReference>
<evidence type="ECO:0000256" key="5">
    <source>
        <dbReference type="ARBA" id="ARBA00022729"/>
    </source>
</evidence>
<dbReference type="KEGG" id="lcf:108885709"/>
<comment type="caution">
    <text evidence="9">Lacks conserved residue(s) required for the propagation of feature annotation.</text>
</comment>
<dbReference type="Pfam" id="PF02038">
    <property type="entry name" value="ATP1G1_PLM_MAT8"/>
    <property type="match status" value="2"/>
</dbReference>
<dbReference type="RefSeq" id="XP_018535644.1">
    <property type="nucleotide sequence ID" value="XM_018680128.2"/>
</dbReference>
<dbReference type="AlphaFoldDB" id="A0AAJ7PQ45"/>
<comment type="similarity">
    <text evidence="2 9">Belongs to the FXYD family.</text>
</comment>
<evidence type="ECO:0000256" key="7">
    <source>
        <dbReference type="ARBA" id="ARBA00023065"/>
    </source>
</evidence>
<evidence type="ECO:0000256" key="6">
    <source>
        <dbReference type="ARBA" id="ARBA00022989"/>
    </source>
</evidence>
<dbReference type="Gene3D" id="1.20.5.780">
    <property type="entry name" value="Single helix bin"/>
    <property type="match status" value="2"/>
</dbReference>
<evidence type="ECO:0000313" key="11">
    <source>
        <dbReference type="RefSeq" id="XP_018535644.1"/>
    </source>
</evidence>
<dbReference type="GO" id="GO:0006811">
    <property type="term" value="P:monoatomic ion transport"/>
    <property type="evidence" value="ECO:0007669"/>
    <property type="project" value="UniProtKB-KW"/>
</dbReference>
<dbReference type="GeneID" id="108885709"/>
<keyword evidence="7 9" id="KW-0406">Ion transport</keyword>
<evidence type="ECO:0000256" key="1">
    <source>
        <dbReference type="ARBA" id="ARBA00004479"/>
    </source>
</evidence>
<feature type="chain" id="PRO_5042316902" description="FXYD domain-containing ion transport regulator" evidence="9">
    <location>
        <begin position="19"/>
        <end position="241"/>
    </location>
</feature>
<dbReference type="PROSITE" id="PS01310">
    <property type="entry name" value="FXYD"/>
    <property type="match status" value="2"/>
</dbReference>
<evidence type="ECO:0000256" key="8">
    <source>
        <dbReference type="ARBA" id="ARBA00023136"/>
    </source>
</evidence>
<dbReference type="CDD" id="cd20324">
    <property type="entry name" value="FXYD6"/>
    <property type="match status" value="1"/>
</dbReference>
<evidence type="ECO:0000256" key="3">
    <source>
        <dbReference type="ARBA" id="ARBA00022448"/>
    </source>
</evidence>
<organism evidence="10 11">
    <name type="scientific">Lates calcarifer</name>
    <name type="common">Barramundi</name>
    <name type="synonym">Holocentrus calcarifer</name>
    <dbReference type="NCBI Taxonomy" id="8187"/>
    <lineage>
        <taxon>Eukaryota</taxon>
        <taxon>Metazoa</taxon>
        <taxon>Chordata</taxon>
        <taxon>Craniata</taxon>
        <taxon>Vertebrata</taxon>
        <taxon>Euteleostomi</taxon>
        <taxon>Actinopterygii</taxon>
        <taxon>Neopterygii</taxon>
        <taxon>Teleostei</taxon>
        <taxon>Neoteleostei</taxon>
        <taxon>Acanthomorphata</taxon>
        <taxon>Carangaria</taxon>
        <taxon>Carangaria incertae sedis</taxon>
        <taxon>Centropomidae</taxon>
        <taxon>Lates</taxon>
    </lineage>
</organism>
<name>A0AAJ7PQ45_LATCA</name>
<protein>
    <recommendedName>
        <fullName evidence="9">FXYD domain-containing ion transport regulator</fullName>
    </recommendedName>
</protein>
<feature type="transmembrane region" description="Helical" evidence="9">
    <location>
        <begin position="160"/>
        <end position="183"/>
    </location>
</feature>
<keyword evidence="4 9" id="KW-0812">Transmembrane</keyword>
<proteinExistence type="inferred from homology"/>
<dbReference type="GO" id="GO:0017080">
    <property type="term" value="F:sodium channel regulator activity"/>
    <property type="evidence" value="ECO:0007669"/>
    <property type="project" value="TreeGrafter"/>
</dbReference>
<feature type="transmembrane region" description="Helical" evidence="9">
    <location>
        <begin position="46"/>
        <end position="67"/>
    </location>
</feature>
<dbReference type="InterPro" id="IPR047297">
    <property type="entry name" value="FXYD_motif"/>
</dbReference>
<evidence type="ECO:0000313" key="10">
    <source>
        <dbReference type="Proteomes" id="UP000694890"/>
    </source>
</evidence>
<dbReference type="CDD" id="cd20325">
    <property type="entry name" value="FXYD7"/>
    <property type="match status" value="1"/>
</dbReference>
<dbReference type="GO" id="GO:0016020">
    <property type="term" value="C:membrane"/>
    <property type="evidence" value="ECO:0007669"/>
    <property type="project" value="UniProtKB-SubCell"/>
</dbReference>
<dbReference type="Proteomes" id="UP000694890">
    <property type="component" value="Linkage group LG15"/>
</dbReference>
<feature type="signal peptide" evidence="9">
    <location>
        <begin position="1"/>
        <end position="18"/>
    </location>
</feature>
<dbReference type="GO" id="GO:0043269">
    <property type="term" value="P:regulation of monoatomic ion transport"/>
    <property type="evidence" value="ECO:0007669"/>
    <property type="project" value="InterPro"/>
</dbReference>
<evidence type="ECO:0000256" key="4">
    <source>
        <dbReference type="ARBA" id="ARBA00022692"/>
    </source>
</evidence>
<keyword evidence="5 9" id="KW-0732">Signal</keyword>
<keyword evidence="8 9" id="KW-0472">Membrane</keyword>